<evidence type="ECO:0000256" key="10">
    <source>
        <dbReference type="ARBA" id="ARBA00023225"/>
    </source>
</evidence>
<keyword evidence="8" id="KW-0653">Protein transport</keyword>
<protein>
    <recommendedName>
        <fullName evidence="3">Flagellar FliJ protein</fullName>
    </recommendedName>
</protein>
<gene>
    <name evidence="11" type="primary">fliJ</name>
    <name evidence="11" type="ORF">CSA60_03140</name>
</gene>
<dbReference type="GO" id="GO:0006935">
    <property type="term" value="P:chemotaxis"/>
    <property type="evidence" value="ECO:0007669"/>
    <property type="project" value="UniProtKB-KW"/>
</dbReference>
<dbReference type="PANTHER" id="PTHR38786">
    <property type="entry name" value="FLAGELLAR FLIJ PROTEIN"/>
    <property type="match status" value="1"/>
</dbReference>
<evidence type="ECO:0000256" key="2">
    <source>
        <dbReference type="ARBA" id="ARBA00010004"/>
    </source>
</evidence>
<dbReference type="Proteomes" id="UP000243469">
    <property type="component" value="Unassembled WGS sequence"/>
</dbReference>
<dbReference type="InterPro" id="IPR052570">
    <property type="entry name" value="FliJ"/>
</dbReference>
<dbReference type="NCBIfam" id="TIGR02473">
    <property type="entry name" value="flagell_FliJ"/>
    <property type="match status" value="1"/>
</dbReference>
<keyword evidence="7" id="KW-1005">Bacterial flagellum biogenesis</keyword>
<evidence type="ECO:0000313" key="12">
    <source>
        <dbReference type="Proteomes" id="UP000243469"/>
    </source>
</evidence>
<dbReference type="AlphaFoldDB" id="A0A2G6JMB0"/>
<dbReference type="Gene3D" id="1.10.287.1700">
    <property type="match status" value="1"/>
</dbReference>
<name>A0A2G6JMB0_NEPCE</name>
<evidence type="ECO:0000256" key="7">
    <source>
        <dbReference type="ARBA" id="ARBA00022795"/>
    </source>
</evidence>
<evidence type="ECO:0000256" key="8">
    <source>
        <dbReference type="ARBA" id="ARBA00022927"/>
    </source>
</evidence>
<evidence type="ECO:0000256" key="3">
    <source>
        <dbReference type="ARBA" id="ARBA00020392"/>
    </source>
</evidence>
<accession>A0A2G6JMB0</accession>
<organism evidence="11 12">
    <name type="scientific">Neptuniibacter caesariensis</name>
    <dbReference type="NCBI Taxonomy" id="207954"/>
    <lineage>
        <taxon>Bacteria</taxon>
        <taxon>Pseudomonadati</taxon>
        <taxon>Pseudomonadota</taxon>
        <taxon>Gammaproteobacteria</taxon>
        <taxon>Oceanospirillales</taxon>
        <taxon>Oceanospirillaceae</taxon>
        <taxon>Neptuniibacter</taxon>
    </lineage>
</organism>
<dbReference type="GO" id="GO:0015031">
    <property type="term" value="P:protein transport"/>
    <property type="evidence" value="ECO:0007669"/>
    <property type="project" value="UniProtKB-KW"/>
</dbReference>
<sequence length="147" mass="17073">MKKRSARLQCVLDLAARKKQQADQFLAASRQRVEQDQRTMEQLNQYMLEYQQSYLGANAEGLSGAQLHAQQAFLQKIQDAKNTQIQAMEQNKRELDIVEQHWKEAYARLKGVEKLKDKALDAERSAEEKVLQQQLDERAQRAITPFL</sequence>
<evidence type="ECO:0000256" key="5">
    <source>
        <dbReference type="ARBA" id="ARBA00022475"/>
    </source>
</evidence>
<evidence type="ECO:0000256" key="6">
    <source>
        <dbReference type="ARBA" id="ARBA00022500"/>
    </source>
</evidence>
<evidence type="ECO:0000256" key="9">
    <source>
        <dbReference type="ARBA" id="ARBA00023136"/>
    </source>
</evidence>
<keyword evidence="10" id="KW-1006">Bacterial flagellum protein export</keyword>
<keyword evidence="11" id="KW-0966">Cell projection</keyword>
<evidence type="ECO:0000313" key="11">
    <source>
        <dbReference type="EMBL" id="PIE24555.1"/>
    </source>
</evidence>
<dbReference type="STRING" id="207954.MED92_16965"/>
<keyword evidence="4" id="KW-0813">Transport</keyword>
<keyword evidence="9" id="KW-0472">Membrane</keyword>
<reference evidence="11 12" key="1">
    <citation type="submission" date="2017-10" db="EMBL/GenBank/DDBJ databases">
        <title>Novel microbial diversity and functional potential in the marine mammal oral microbiome.</title>
        <authorList>
            <person name="Dudek N.K."/>
            <person name="Sun C.L."/>
            <person name="Burstein D."/>
            <person name="Kantor R.S."/>
            <person name="Aliaga Goltsman D.S."/>
            <person name="Bik E.M."/>
            <person name="Thomas B.C."/>
            <person name="Banfield J.F."/>
            <person name="Relman D.A."/>
        </authorList>
    </citation>
    <scope>NUCLEOTIDE SEQUENCE [LARGE SCALE GENOMIC DNA]</scope>
    <source>
        <strain evidence="11">DOLJORAL78_47_21</strain>
    </source>
</reference>
<keyword evidence="11" id="KW-0969">Cilium</keyword>
<dbReference type="GO" id="GO:0044781">
    <property type="term" value="P:bacterial-type flagellum organization"/>
    <property type="evidence" value="ECO:0007669"/>
    <property type="project" value="UniProtKB-KW"/>
</dbReference>
<dbReference type="GO" id="GO:0071973">
    <property type="term" value="P:bacterial-type flagellum-dependent cell motility"/>
    <property type="evidence" value="ECO:0007669"/>
    <property type="project" value="InterPro"/>
</dbReference>
<comment type="similarity">
    <text evidence="2">Belongs to the FliJ family.</text>
</comment>
<evidence type="ECO:0000256" key="1">
    <source>
        <dbReference type="ARBA" id="ARBA00004413"/>
    </source>
</evidence>
<dbReference type="Pfam" id="PF02050">
    <property type="entry name" value="FliJ"/>
    <property type="match status" value="1"/>
</dbReference>
<dbReference type="PANTHER" id="PTHR38786:SF1">
    <property type="entry name" value="FLAGELLAR FLIJ PROTEIN"/>
    <property type="match status" value="1"/>
</dbReference>
<proteinExistence type="inferred from homology"/>
<keyword evidence="6" id="KW-0145">Chemotaxis</keyword>
<dbReference type="InterPro" id="IPR012823">
    <property type="entry name" value="Flagell_FliJ"/>
</dbReference>
<comment type="subcellular location">
    <subcellularLocation>
        <location evidence="1">Cell membrane</location>
        <topology evidence="1">Peripheral membrane protein</topology>
        <orientation evidence="1">Cytoplasmic side</orientation>
    </subcellularLocation>
</comment>
<dbReference type="InterPro" id="IPR053716">
    <property type="entry name" value="Flag_assembly_chemotaxis_eff"/>
</dbReference>
<keyword evidence="5" id="KW-1003">Cell membrane</keyword>
<evidence type="ECO:0000256" key="4">
    <source>
        <dbReference type="ARBA" id="ARBA00022448"/>
    </source>
</evidence>
<comment type="caution">
    <text evidence="11">The sequence shown here is derived from an EMBL/GenBank/DDBJ whole genome shotgun (WGS) entry which is preliminary data.</text>
</comment>
<dbReference type="GO" id="GO:0005886">
    <property type="term" value="C:plasma membrane"/>
    <property type="evidence" value="ECO:0007669"/>
    <property type="project" value="UniProtKB-SubCell"/>
</dbReference>
<dbReference type="GO" id="GO:0009288">
    <property type="term" value="C:bacterial-type flagellum"/>
    <property type="evidence" value="ECO:0007669"/>
    <property type="project" value="InterPro"/>
</dbReference>
<keyword evidence="11" id="KW-0282">Flagellum</keyword>
<dbReference type="EMBL" id="PDSH01000016">
    <property type="protein sequence ID" value="PIE24555.1"/>
    <property type="molecule type" value="Genomic_DNA"/>
</dbReference>